<dbReference type="PANTHER" id="PTHR10807">
    <property type="entry name" value="MYOTUBULARIN-RELATED"/>
    <property type="match status" value="1"/>
</dbReference>
<dbReference type="CDD" id="cd14507">
    <property type="entry name" value="PTP-MTM-like"/>
    <property type="match status" value="1"/>
</dbReference>
<evidence type="ECO:0000256" key="1">
    <source>
        <dbReference type="ARBA" id="ARBA00007471"/>
    </source>
</evidence>
<evidence type="ECO:0000313" key="3">
    <source>
        <dbReference type="EMBL" id="GAB1223504.1"/>
    </source>
</evidence>
<proteinExistence type="inferred from homology"/>
<keyword evidence="4" id="KW-1185">Reference proteome</keyword>
<sequence length="768" mass="89288">MKQIPTCLLRIEEQSLGEEQSMKRLSELADIRENAIRQGIFKSVKSFKEMDTNELMYSTIDFLIGTIFSRINNKSQESDYLSSYHFDLFLKLMVKMKLCVKETYRSTLYGTIEVGNYPKVPNRSQTKGILVDIQDRTFWIARLKDLIHSALLQLQTYILQCNTLGHSIDFSLNTYSLNFFELKSVFIGIDIQLLFHDLSEPFNETNDIINSPSSESTRNEKSLSPPLRITRCKTMPKCYSSRTSLIEMTTKKSVVIPRANEKELVIVNVKGVKIIYRNDVPSNIQNIEREGNIIITSFKFCFIDDSDGKYNIFVPMTKIADFKKVNNNKSEHRRILEFNTKDNICVKFSFLKNREERKSIYTALNSLVFVPPTSLEIFKLIESIPTKPISYYNVLDEFIRLGLNKSNSNWRVSRINDDYAFCPTYPKEIIVPKEASDELLLEDGSFRSRQRIPVITYVSSKGSSIARCSQPLCGLTGRKCQADIELLKMITNGGTSHKLRILDSRPKANAVANIAMGGGYETEEDYPFATIEFESIDNIHVVREGWQKLCWYCMQLPEHYKTSQIINCNEIQQWWKIMLAIFASSIKMCRYLEAGESVLVHCTDGWDRTSQCCSLCEIMLDPFFRTIDGFIILIEKDWKSFGHKFMTRSGVCVHCPHSQYSPVFHQFIECVFILLQQYPTSFQYNEDFLIEVDDAVFCHNYGTFLFDTDCEREKYHVNERTPSLWSMIIENRELFTNHQYILSDSKLHLNGIPKFVLWEKYYFCNRKL</sequence>
<dbReference type="SUPFAM" id="SSF50729">
    <property type="entry name" value="PH domain-like"/>
    <property type="match status" value="1"/>
</dbReference>
<dbReference type="InterPro" id="IPR030564">
    <property type="entry name" value="Myotubularin"/>
</dbReference>
<evidence type="ECO:0000313" key="4">
    <source>
        <dbReference type="Proteomes" id="UP001628156"/>
    </source>
</evidence>
<accession>A0ABQ0DKX5</accession>
<name>A0ABQ0DKX5_9EUKA</name>
<dbReference type="InterPro" id="IPR029021">
    <property type="entry name" value="Prot-tyrosine_phosphatase-like"/>
</dbReference>
<dbReference type="Pfam" id="PF06602">
    <property type="entry name" value="Myotub-related"/>
    <property type="match status" value="1"/>
</dbReference>
<feature type="domain" description="Myotubularin phosphatase" evidence="2">
    <location>
        <begin position="388"/>
        <end position="762"/>
    </location>
</feature>
<dbReference type="InterPro" id="IPR010569">
    <property type="entry name" value="Myotubularin-like_Pase_dom"/>
</dbReference>
<dbReference type="PROSITE" id="PS51339">
    <property type="entry name" value="PPASE_MYOTUBULARIN"/>
    <property type="match status" value="1"/>
</dbReference>
<evidence type="ECO:0000259" key="2">
    <source>
        <dbReference type="PROSITE" id="PS51339"/>
    </source>
</evidence>
<dbReference type="InterPro" id="IPR011993">
    <property type="entry name" value="PH-like_dom_sf"/>
</dbReference>
<dbReference type="InterPro" id="IPR016130">
    <property type="entry name" value="Tyr_Pase_AS"/>
</dbReference>
<dbReference type="Gene3D" id="2.30.29.30">
    <property type="entry name" value="Pleckstrin-homology domain (PH domain)/Phosphotyrosine-binding domain (PTB)"/>
    <property type="match status" value="1"/>
</dbReference>
<dbReference type="SUPFAM" id="SSF52799">
    <property type="entry name" value="(Phosphotyrosine protein) phosphatases II"/>
    <property type="match status" value="1"/>
</dbReference>
<dbReference type="EMBL" id="BAAFRS010000149">
    <property type="protein sequence ID" value="GAB1223504.1"/>
    <property type="molecule type" value="Genomic_DNA"/>
</dbReference>
<organism evidence="3 4">
    <name type="scientific">Entamoeba nuttalli</name>
    <dbReference type="NCBI Taxonomy" id="412467"/>
    <lineage>
        <taxon>Eukaryota</taxon>
        <taxon>Amoebozoa</taxon>
        <taxon>Evosea</taxon>
        <taxon>Archamoebae</taxon>
        <taxon>Mastigamoebida</taxon>
        <taxon>Entamoebidae</taxon>
        <taxon>Entamoeba</taxon>
    </lineage>
</organism>
<dbReference type="Proteomes" id="UP001628156">
    <property type="component" value="Unassembled WGS sequence"/>
</dbReference>
<reference evidence="3 4" key="1">
    <citation type="journal article" date="2019" name="PLoS Negl. Trop. Dis.">
        <title>Whole genome sequencing of Entamoeba nuttalli reveals mammalian host-related molecular signatures and a novel octapeptide-repeat surface protein.</title>
        <authorList>
            <person name="Tanaka M."/>
            <person name="Makiuchi T."/>
            <person name="Komiyama T."/>
            <person name="Shiina T."/>
            <person name="Osaki K."/>
            <person name="Tachibana H."/>
        </authorList>
    </citation>
    <scope>NUCLEOTIDE SEQUENCE [LARGE SCALE GENOMIC DNA]</scope>
    <source>
        <strain evidence="3 4">P19-061405</strain>
    </source>
</reference>
<comment type="similarity">
    <text evidence="1">Belongs to the protein-tyrosine phosphatase family. Non-receptor class myotubularin subfamily.</text>
</comment>
<dbReference type="PROSITE" id="PS00383">
    <property type="entry name" value="TYR_PHOSPHATASE_1"/>
    <property type="match status" value="1"/>
</dbReference>
<gene>
    <name evidence="3" type="ORF">ENUP19_0149G0042</name>
</gene>
<dbReference type="PANTHER" id="PTHR10807:SF128">
    <property type="entry name" value="PHOSPHATIDYLINOSITOL-3,5-BISPHOSPHATE 3-PHOSPHATASE"/>
    <property type="match status" value="1"/>
</dbReference>
<comment type="caution">
    <text evidence="3">The sequence shown here is derived from an EMBL/GenBank/DDBJ whole genome shotgun (WGS) entry which is preliminary data.</text>
</comment>
<protein>
    <recommendedName>
        <fullName evidence="2">Myotubularin phosphatase domain-containing protein</fullName>
    </recommendedName>
</protein>